<reference evidence="1 2" key="1">
    <citation type="journal article" date="2017" name="Gigascience">
        <title>Draft genome of the honey bee ectoparasitic mite, Tropilaelaps mercedesae, is shaped by the parasitic life history.</title>
        <authorList>
            <person name="Dong X."/>
            <person name="Armstrong S.D."/>
            <person name="Xia D."/>
            <person name="Makepeace B.L."/>
            <person name="Darby A.C."/>
            <person name="Kadowaki T."/>
        </authorList>
    </citation>
    <scope>NUCLEOTIDE SEQUENCE [LARGE SCALE GENOMIC DNA]</scope>
    <source>
        <strain evidence="1">Wuxi-XJTLU</strain>
    </source>
</reference>
<gene>
    <name evidence="1" type="ORF">BIW11_04435</name>
</gene>
<sequence length="137" mass="15527">MFRVVQIVQSVHFRRQFRVSDKLVGDAALLAVQDVEEHRLDRCYGLDIVLLRGMEIAEDGPQLRRGLGRRFLRIGLANPTWAGDNTVAEYGKQMEFCVWLSLRGRLPRFQITSVTGLGALFVGQRIGMMRQPELLAG</sequence>
<organism evidence="1 2">
    <name type="scientific">Tropilaelaps mercedesae</name>
    <dbReference type="NCBI Taxonomy" id="418985"/>
    <lineage>
        <taxon>Eukaryota</taxon>
        <taxon>Metazoa</taxon>
        <taxon>Ecdysozoa</taxon>
        <taxon>Arthropoda</taxon>
        <taxon>Chelicerata</taxon>
        <taxon>Arachnida</taxon>
        <taxon>Acari</taxon>
        <taxon>Parasitiformes</taxon>
        <taxon>Mesostigmata</taxon>
        <taxon>Gamasina</taxon>
        <taxon>Dermanyssoidea</taxon>
        <taxon>Laelapidae</taxon>
        <taxon>Tropilaelaps</taxon>
    </lineage>
</organism>
<dbReference type="EMBL" id="MNPL01022111">
    <property type="protein sequence ID" value="OQR69100.1"/>
    <property type="molecule type" value="Genomic_DNA"/>
</dbReference>
<dbReference type="Proteomes" id="UP000192247">
    <property type="component" value="Unassembled WGS sequence"/>
</dbReference>
<dbReference type="InParanoid" id="A0A1V9X691"/>
<protein>
    <submittedName>
        <fullName evidence="1">Uncharacterized protein</fullName>
    </submittedName>
</protein>
<evidence type="ECO:0000313" key="2">
    <source>
        <dbReference type="Proteomes" id="UP000192247"/>
    </source>
</evidence>
<name>A0A1V9X691_9ACAR</name>
<evidence type="ECO:0000313" key="1">
    <source>
        <dbReference type="EMBL" id="OQR69100.1"/>
    </source>
</evidence>
<proteinExistence type="predicted"/>
<dbReference type="AlphaFoldDB" id="A0A1V9X691"/>
<keyword evidence="2" id="KW-1185">Reference proteome</keyword>
<accession>A0A1V9X691</accession>
<comment type="caution">
    <text evidence="1">The sequence shown here is derived from an EMBL/GenBank/DDBJ whole genome shotgun (WGS) entry which is preliminary data.</text>
</comment>